<dbReference type="SUPFAM" id="SSF56349">
    <property type="entry name" value="DNA breaking-rejoining enzymes"/>
    <property type="match status" value="1"/>
</dbReference>
<dbReference type="OrthoDB" id="1094492at2"/>
<sequence>MASVKVLLYTSKVLKNGEHPIMLRLIKDRKIKYVSLDQSCNAELWDSNEQRPTKKHPHKVELNIKISKIISDANKIILDFENNDQHYSVEDIAKALSKKSVGKLTFFKFTDELVQRHKNVDKIGTADAFQNTKRTVSRFTNGKDITFKEVDYIFLTRLEDDLLKRKVAENSIAVYMRTIRSIYNKAIAEGHAREAEYPFKTYKLTKLNTKTKKRALTKDQVKKISDHKLELGSKLWMARSIFLFSYYCRGINFIDMAQLKWGNIRDGRLHYTRAKTGHQFNIALLSPALEILDYYRKNQDGSGFIFPILGAYHDTEQKVKNRVKKIMKEVNSNLRTVASKVEIDFNVTTYVARHSYATVLKRQNVSTSQISEALGHSSEKITQVYLDSFENTVLDEADKFLL</sequence>
<name>A0A3D8LDC7_9BACT</name>
<feature type="domain" description="Tyr recombinase" evidence="4">
    <location>
        <begin position="211"/>
        <end position="398"/>
    </location>
</feature>
<dbReference type="CDD" id="cd01185">
    <property type="entry name" value="INTN1_C_like"/>
    <property type="match status" value="1"/>
</dbReference>
<dbReference type="InterPro" id="IPR010998">
    <property type="entry name" value="Integrase_recombinase_N"/>
</dbReference>
<evidence type="ECO:0000313" key="6">
    <source>
        <dbReference type="Proteomes" id="UP000256708"/>
    </source>
</evidence>
<protein>
    <submittedName>
        <fullName evidence="5">Site-specific integrase</fullName>
    </submittedName>
</protein>
<dbReference type="Pfam" id="PF13102">
    <property type="entry name" value="Phage_int_SAM_5"/>
    <property type="match status" value="1"/>
</dbReference>
<evidence type="ECO:0000256" key="1">
    <source>
        <dbReference type="ARBA" id="ARBA00008857"/>
    </source>
</evidence>
<dbReference type="AlphaFoldDB" id="A0A3D8LDC7"/>
<dbReference type="InterPro" id="IPR035386">
    <property type="entry name" value="Arm-DNA-bind_5"/>
</dbReference>
<dbReference type="Proteomes" id="UP000256708">
    <property type="component" value="Unassembled WGS sequence"/>
</dbReference>
<accession>A0A3D8LDC7</accession>
<comment type="caution">
    <text evidence="5">The sequence shown here is derived from an EMBL/GenBank/DDBJ whole genome shotgun (WGS) entry which is preliminary data.</text>
</comment>
<gene>
    <name evidence="5" type="ORF">DXT99_08160</name>
</gene>
<keyword evidence="2" id="KW-0238">DNA-binding</keyword>
<evidence type="ECO:0000256" key="3">
    <source>
        <dbReference type="ARBA" id="ARBA00023172"/>
    </source>
</evidence>
<dbReference type="Gene3D" id="1.10.443.10">
    <property type="entry name" value="Intergrase catalytic core"/>
    <property type="match status" value="1"/>
</dbReference>
<dbReference type="InterPro" id="IPR002104">
    <property type="entry name" value="Integrase_catalytic"/>
</dbReference>
<evidence type="ECO:0000313" key="5">
    <source>
        <dbReference type="EMBL" id="RDV15459.1"/>
    </source>
</evidence>
<evidence type="ECO:0000259" key="4">
    <source>
        <dbReference type="PROSITE" id="PS51898"/>
    </source>
</evidence>
<dbReference type="PROSITE" id="PS51898">
    <property type="entry name" value="TYR_RECOMBINASE"/>
    <property type="match status" value="1"/>
</dbReference>
<dbReference type="InterPro" id="IPR013762">
    <property type="entry name" value="Integrase-like_cat_sf"/>
</dbReference>
<comment type="similarity">
    <text evidence="1">Belongs to the 'phage' integrase family.</text>
</comment>
<dbReference type="PANTHER" id="PTHR30349">
    <property type="entry name" value="PHAGE INTEGRASE-RELATED"/>
    <property type="match status" value="1"/>
</dbReference>
<dbReference type="InterPro" id="IPR050090">
    <property type="entry name" value="Tyrosine_recombinase_XerCD"/>
</dbReference>
<dbReference type="RefSeq" id="WP_115565054.1">
    <property type="nucleotide sequence ID" value="NZ_QRGR01000008.1"/>
</dbReference>
<dbReference type="GO" id="GO:0015074">
    <property type="term" value="P:DNA integration"/>
    <property type="evidence" value="ECO:0007669"/>
    <property type="project" value="InterPro"/>
</dbReference>
<dbReference type="Pfam" id="PF17293">
    <property type="entry name" value="Arm-DNA-bind_5"/>
    <property type="match status" value="1"/>
</dbReference>
<dbReference type="Gene3D" id="1.10.150.130">
    <property type="match status" value="1"/>
</dbReference>
<organism evidence="5 6">
    <name type="scientific">Pontibacter diazotrophicus</name>
    <dbReference type="NCBI Taxonomy" id="1400979"/>
    <lineage>
        <taxon>Bacteria</taxon>
        <taxon>Pseudomonadati</taxon>
        <taxon>Bacteroidota</taxon>
        <taxon>Cytophagia</taxon>
        <taxon>Cytophagales</taxon>
        <taxon>Hymenobacteraceae</taxon>
        <taxon>Pontibacter</taxon>
    </lineage>
</organism>
<dbReference type="EMBL" id="QRGR01000008">
    <property type="protein sequence ID" value="RDV15459.1"/>
    <property type="molecule type" value="Genomic_DNA"/>
</dbReference>
<dbReference type="Pfam" id="PF00589">
    <property type="entry name" value="Phage_integrase"/>
    <property type="match status" value="1"/>
</dbReference>
<reference evidence="6" key="1">
    <citation type="submission" date="2018-08" db="EMBL/GenBank/DDBJ databases">
        <authorList>
            <person name="Liu Z.-W."/>
            <person name="Du Z.-J."/>
        </authorList>
    </citation>
    <scope>NUCLEOTIDE SEQUENCE [LARGE SCALE GENOMIC DNA]</scope>
    <source>
        <strain evidence="6">H4X</strain>
    </source>
</reference>
<keyword evidence="6" id="KW-1185">Reference proteome</keyword>
<dbReference type="GO" id="GO:0006310">
    <property type="term" value="P:DNA recombination"/>
    <property type="evidence" value="ECO:0007669"/>
    <property type="project" value="UniProtKB-KW"/>
</dbReference>
<dbReference type="GO" id="GO:0003677">
    <property type="term" value="F:DNA binding"/>
    <property type="evidence" value="ECO:0007669"/>
    <property type="project" value="UniProtKB-KW"/>
</dbReference>
<dbReference type="InterPro" id="IPR011010">
    <property type="entry name" value="DNA_brk_join_enz"/>
</dbReference>
<proteinExistence type="inferred from homology"/>
<dbReference type="PANTHER" id="PTHR30349:SF64">
    <property type="entry name" value="PROPHAGE INTEGRASE INTD-RELATED"/>
    <property type="match status" value="1"/>
</dbReference>
<dbReference type="InterPro" id="IPR025269">
    <property type="entry name" value="SAM-like_dom"/>
</dbReference>
<keyword evidence="3" id="KW-0233">DNA recombination</keyword>
<evidence type="ECO:0000256" key="2">
    <source>
        <dbReference type="ARBA" id="ARBA00023125"/>
    </source>
</evidence>